<protein>
    <submittedName>
        <fullName evidence="5">GntR family transcriptional regulator</fullName>
    </submittedName>
</protein>
<dbReference type="EMBL" id="QUWK01000002">
    <property type="protein sequence ID" value="RFU95799.1"/>
    <property type="molecule type" value="Genomic_DNA"/>
</dbReference>
<dbReference type="Gene3D" id="1.10.10.10">
    <property type="entry name" value="Winged helix-like DNA-binding domain superfamily/Winged helix DNA-binding domain"/>
    <property type="match status" value="1"/>
</dbReference>
<dbReference type="InterPro" id="IPR008920">
    <property type="entry name" value="TF_FadR/GntR_C"/>
</dbReference>
<dbReference type="PANTHER" id="PTHR43537:SF45">
    <property type="entry name" value="GNTR FAMILY REGULATORY PROTEIN"/>
    <property type="match status" value="1"/>
</dbReference>
<dbReference type="SMART" id="SM00895">
    <property type="entry name" value="FCD"/>
    <property type="match status" value="1"/>
</dbReference>
<dbReference type="GO" id="GO:0003677">
    <property type="term" value="F:DNA binding"/>
    <property type="evidence" value="ECO:0007669"/>
    <property type="project" value="UniProtKB-KW"/>
</dbReference>
<dbReference type="RefSeq" id="WP_117329196.1">
    <property type="nucleotide sequence ID" value="NZ_QUWK01000002.1"/>
</dbReference>
<dbReference type="PROSITE" id="PS50949">
    <property type="entry name" value="HTH_GNTR"/>
    <property type="match status" value="1"/>
</dbReference>
<organism evidence="5 6">
    <name type="scientific">Sphaerochaeta halotolerans</name>
    <dbReference type="NCBI Taxonomy" id="2293840"/>
    <lineage>
        <taxon>Bacteria</taxon>
        <taxon>Pseudomonadati</taxon>
        <taxon>Spirochaetota</taxon>
        <taxon>Spirochaetia</taxon>
        <taxon>Spirochaetales</taxon>
        <taxon>Sphaerochaetaceae</taxon>
        <taxon>Sphaerochaeta</taxon>
    </lineage>
</organism>
<evidence type="ECO:0000256" key="3">
    <source>
        <dbReference type="ARBA" id="ARBA00023163"/>
    </source>
</evidence>
<dbReference type="GO" id="GO:0003700">
    <property type="term" value="F:DNA-binding transcription factor activity"/>
    <property type="evidence" value="ECO:0007669"/>
    <property type="project" value="InterPro"/>
</dbReference>
<evidence type="ECO:0000256" key="1">
    <source>
        <dbReference type="ARBA" id="ARBA00023015"/>
    </source>
</evidence>
<dbReference type="SMART" id="SM00345">
    <property type="entry name" value="HTH_GNTR"/>
    <property type="match status" value="1"/>
</dbReference>
<reference evidence="5 6" key="2">
    <citation type="submission" date="2018-09" db="EMBL/GenBank/DDBJ databases">
        <title>Genome of Sphaerochaeta halotolerans strain 4-11.</title>
        <authorList>
            <person name="Nazina T.N."/>
            <person name="Sokolova D.S."/>
        </authorList>
    </citation>
    <scope>NUCLEOTIDE SEQUENCE [LARGE SCALE GENOMIC DNA]</scope>
    <source>
        <strain evidence="5 6">4-11</strain>
    </source>
</reference>
<proteinExistence type="predicted"/>
<gene>
    <name evidence="5" type="ORF">DYP60_01990</name>
</gene>
<keyword evidence="2" id="KW-0238">DNA-binding</keyword>
<dbReference type="SUPFAM" id="SSF46785">
    <property type="entry name" value="Winged helix' DNA-binding domain"/>
    <property type="match status" value="1"/>
</dbReference>
<reference evidence="6" key="1">
    <citation type="submission" date="2018-08" db="EMBL/GenBank/DDBJ databases">
        <authorList>
            <person name="Grouzdev D.S."/>
            <person name="Krutkina M.S."/>
        </authorList>
    </citation>
    <scope>NUCLEOTIDE SEQUENCE [LARGE SCALE GENOMIC DNA]</scope>
    <source>
        <strain evidence="6">4-11</strain>
    </source>
</reference>
<dbReference type="InterPro" id="IPR036390">
    <property type="entry name" value="WH_DNA-bd_sf"/>
</dbReference>
<name>A0A372MJ56_9SPIR</name>
<keyword evidence="1" id="KW-0805">Transcription regulation</keyword>
<feature type="domain" description="HTH gntR-type" evidence="4">
    <location>
        <begin position="7"/>
        <end position="74"/>
    </location>
</feature>
<dbReference type="InterPro" id="IPR011711">
    <property type="entry name" value="GntR_C"/>
</dbReference>
<dbReference type="OrthoDB" id="9799482at2"/>
<dbReference type="Pfam" id="PF07729">
    <property type="entry name" value="FCD"/>
    <property type="match status" value="1"/>
</dbReference>
<accession>A0A372MJ56</accession>
<evidence type="ECO:0000259" key="4">
    <source>
        <dbReference type="PROSITE" id="PS50949"/>
    </source>
</evidence>
<comment type="caution">
    <text evidence="5">The sequence shown here is derived from an EMBL/GenBank/DDBJ whole genome shotgun (WGS) entry which is preliminary data.</text>
</comment>
<evidence type="ECO:0000313" key="5">
    <source>
        <dbReference type="EMBL" id="RFU95799.1"/>
    </source>
</evidence>
<dbReference type="InterPro" id="IPR036388">
    <property type="entry name" value="WH-like_DNA-bd_sf"/>
</dbReference>
<dbReference type="Pfam" id="PF00392">
    <property type="entry name" value="GntR"/>
    <property type="match status" value="1"/>
</dbReference>
<keyword evidence="6" id="KW-1185">Reference proteome</keyword>
<evidence type="ECO:0000313" key="6">
    <source>
        <dbReference type="Proteomes" id="UP000264002"/>
    </source>
</evidence>
<dbReference type="SUPFAM" id="SSF48008">
    <property type="entry name" value="GntR ligand-binding domain-like"/>
    <property type="match status" value="1"/>
</dbReference>
<dbReference type="AlphaFoldDB" id="A0A372MJ56"/>
<dbReference type="InterPro" id="IPR000524">
    <property type="entry name" value="Tscrpt_reg_HTH_GntR"/>
</dbReference>
<dbReference type="Gene3D" id="1.20.120.530">
    <property type="entry name" value="GntR ligand-binding domain-like"/>
    <property type="match status" value="1"/>
</dbReference>
<evidence type="ECO:0000256" key="2">
    <source>
        <dbReference type="ARBA" id="ARBA00023125"/>
    </source>
</evidence>
<sequence>MTQIVRVTASEEIYQTLRNEILSLRFKPGEELNLQQLSLQLQVSRSPVRDALMRLSADNLVDIFPQKGTRVSLINLKQVEEERFLRKSLEDHAVKKFIYQAREDHFKAMEAAIEEQVANAITDDFIKFLEADNTFHAIIFQAIGMQRIWDIILAQGGNHHRIRLLSFYQKNVLTDIIEQHRLMLNALKHKQLDAILNLEDKHLSKLLQETELMVGRYPDYFKQEMTYSPLQFQHKQTWRSS</sequence>
<dbReference type="Proteomes" id="UP000264002">
    <property type="component" value="Unassembled WGS sequence"/>
</dbReference>
<dbReference type="PANTHER" id="PTHR43537">
    <property type="entry name" value="TRANSCRIPTIONAL REGULATOR, GNTR FAMILY"/>
    <property type="match status" value="1"/>
</dbReference>
<keyword evidence="3" id="KW-0804">Transcription</keyword>